<comment type="caution">
    <text evidence="2">The sequence shown here is derived from an EMBL/GenBank/DDBJ whole genome shotgun (WGS) entry which is preliminary data.</text>
</comment>
<gene>
    <name evidence="2" type="ORF">LCGC14_2708950</name>
</gene>
<dbReference type="InterPro" id="IPR055840">
    <property type="entry name" value="DUF7417"/>
</dbReference>
<proteinExistence type="predicted"/>
<organism evidence="2">
    <name type="scientific">marine sediment metagenome</name>
    <dbReference type="NCBI Taxonomy" id="412755"/>
    <lineage>
        <taxon>unclassified sequences</taxon>
        <taxon>metagenomes</taxon>
        <taxon>ecological metagenomes</taxon>
    </lineage>
</organism>
<protein>
    <recommendedName>
        <fullName evidence="1">DUF7417 domain-containing protein</fullName>
    </recommendedName>
</protein>
<dbReference type="AlphaFoldDB" id="A0A0F8ZDJ1"/>
<name>A0A0F8ZDJ1_9ZZZZ</name>
<reference evidence="2" key="1">
    <citation type="journal article" date="2015" name="Nature">
        <title>Complex archaea that bridge the gap between prokaryotes and eukaryotes.</title>
        <authorList>
            <person name="Spang A."/>
            <person name="Saw J.H."/>
            <person name="Jorgensen S.L."/>
            <person name="Zaremba-Niedzwiedzka K."/>
            <person name="Martijn J."/>
            <person name="Lind A.E."/>
            <person name="van Eijk R."/>
            <person name="Schleper C."/>
            <person name="Guy L."/>
            <person name="Ettema T.J."/>
        </authorList>
    </citation>
    <scope>NUCLEOTIDE SEQUENCE</scope>
</reference>
<evidence type="ECO:0000259" key="1">
    <source>
        <dbReference type="Pfam" id="PF24192"/>
    </source>
</evidence>
<feature type="domain" description="DUF7417" evidence="1">
    <location>
        <begin position="2"/>
        <end position="51"/>
    </location>
</feature>
<dbReference type="EMBL" id="LAZR01048479">
    <property type="protein sequence ID" value="KKK91833.1"/>
    <property type="molecule type" value="Genomic_DNA"/>
</dbReference>
<accession>A0A0F8ZDJ1</accession>
<evidence type="ECO:0000313" key="2">
    <source>
        <dbReference type="EMBL" id="KKK91833.1"/>
    </source>
</evidence>
<sequence length="56" mass="6545">MDLVDKIIDFESGEMEQEEVVEFFQELINNSMAWTLQGHYGRTARALIDTGIRRIK</sequence>
<dbReference type="Pfam" id="PF24192">
    <property type="entry name" value="DUF7417"/>
    <property type="match status" value="1"/>
</dbReference>